<name>A0ABQ6PAP1_9SPHN</name>
<sequence length="151" mass="16706">MTMEHLCDLMFDANVRFEGIWPFPVYNPPESLADALGVHSALPEELQSLAASYDEDQRGHLFEGLSPDFLEAYEELCCNAFNRRMFGFIAVAATPVLTPTGHGSASFSWGHYHTTILFNETIDGLLETASQWADRISDADMGRTPKMGDAA</sequence>
<comment type="caution">
    <text evidence="1">The sequence shown here is derived from an EMBL/GenBank/DDBJ whole genome shotgun (WGS) entry which is preliminary data.</text>
</comment>
<dbReference type="EMBL" id="BTFW01000001">
    <property type="protein sequence ID" value="GMM62316.1"/>
    <property type="molecule type" value="Genomic_DNA"/>
</dbReference>
<evidence type="ECO:0000313" key="2">
    <source>
        <dbReference type="Proteomes" id="UP001187221"/>
    </source>
</evidence>
<proteinExistence type="predicted"/>
<evidence type="ECO:0000313" key="1">
    <source>
        <dbReference type="EMBL" id="GMM62316.1"/>
    </source>
</evidence>
<gene>
    <name evidence="1" type="ORF">NUTIK01_30930</name>
</gene>
<dbReference type="Proteomes" id="UP001187221">
    <property type="component" value="Unassembled WGS sequence"/>
</dbReference>
<protein>
    <submittedName>
        <fullName evidence="1">Uncharacterized protein</fullName>
    </submittedName>
</protein>
<dbReference type="RefSeq" id="WP_317975913.1">
    <property type="nucleotide sequence ID" value="NZ_BTFW01000001.1"/>
</dbReference>
<organism evidence="1 2">
    <name type="scientific">Novosphingobium pituita</name>
    <dbReference type="NCBI Taxonomy" id="3056842"/>
    <lineage>
        <taxon>Bacteria</taxon>
        <taxon>Pseudomonadati</taxon>
        <taxon>Pseudomonadota</taxon>
        <taxon>Alphaproteobacteria</taxon>
        <taxon>Sphingomonadales</taxon>
        <taxon>Sphingomonadaceae</taxon>
        <taxon>Novosphingobium</taxon>
    </lineage>
</organism>
<keyword evidence="2" id="KW-1185">Reference proteome</keyword>
<reference evidence="1 2" key="1">
    <citation type="submission" date="2023-06" db="EMBL/GenBank/DDBJ databases">
        <title>Draft genome sequence of Novosphingobium sp. strain IK01.</title>
        <authorList>
            <person name="Hatamoto M."/>
            <person name="Ikarashi T."/>
            <person name="Yamaguchi T."/>
        </authorList>
    </citation>
    <scope>NUCLEOTIDE SEQUENCE [LARGE SCALE GENOMIC DNA]</scope>
    <source>
        <strain evidence="1 2">IK01</strain>
    </source>
</reference>
<accession>A0ABQ6PAP1</accession>